<proteinExistence type="predicted"/>
<dbReference type="Proteomes" id="UP001209540">
    <property type="component" value="Unassembled WGS sequence"/>
</dbReference>
<protein>
    <submittedName>
        <fullName evidence="2">Uncharacterized protein</fullName>
    </submittedName>
</protein>
<evidence type="ECO:0000313" key="2">
    <source>
        <dbReference type="EMBL" id="KAI9259523.1"/>
    </source>
</evidence>
<keyword evidence="3" id="KW-1185">Reference proteome</keyword>
<dbReference type="AlphaFoldDB" id="A0AAD5K7D4"/>
<reference evidence="2" key="1">
    <citation type="journal article" date="2022" name="IScience">
        <title>Evolution of zygomycete secretomes and the origins of terrestrial fungal ecologies.</title>
        <authorList>
            <person name="Chang Y."/>
            <person name="Wang Y."/>
            <person name="Mondo S."/>
            <person name="Ahrendt S."/>
            <person name="Andreopoulos W."/>
            <person name="Barry K."/>
            <person name="Beard J."/>
            <person name="Benny G.L."/>
            <person name="Blankenship S."/>
            <person name="Bonito G."/>
            <person name="Cuomo C."/>
            <person name="Desiro A."/>
            <person name="Gervers K.A."/>
            <person name="Hundley H."/>
            <person name="Kuo A."/>
            <person name="LaButti K."/>
            <person name="Lang B.F."/>
            <person name="Lipzen A."/>
            <person name="O'Donnell K."/>
            <person name="Pangilinan J."/>
            <person name="Reynolds N."/>
            <person name="Sandor L."/>
            <person name="Smith M.E."/>
            <person name="Tsang A."/>
            <person name="Grigoriev I.V."/>
            <person name="Stajich J.E."/>
            <person name="Spatafora J.W."/>
        </authorList>
    </citation>
    <scope>NUCLEOTIDE SEQUENCE</scope>
    <source>
        <strain evidence="2">RSA 2281</strain>
    </source>
</reference>
<gene>
    <name evidence="1" type="ORF">BDA99DRAFT_513476</name>
    <name evidence="2" type="ORF">BDA99DRAFT_513479</name>
</gene>
<organism evidence="2 3">
    <name type="scientific">Phascolomyces articulosus</name>
    <dbReference type="NCBI Taxonomy" id="60185"/>
    <lineage>
        <taxon>Eukaryota</taxon>
        <taxon>Fungi</taxon>
        <taxon>Fungi incertae sedis</taxon>
        <taxon>Mucoromycota</taxon>
        <taxon>Mucoromycotina</taxon>
        <taxon>Mucoromycetes</taxon>
        <taxon>Mucorales</taxon>
        <taxon>Lichtheimiaceae</taxon>
        <taxon>Phascolomyces</taxon>
    </lineage>
</organism>
<comment type="caution">
    <text evidence="2">The sequence shown here is derived from an EMBL/GenBank/DDBJ whole genome shotgun (WGS) entry which is preliminary data.</text>
</comment>
<reference evidence="2" key="2">
    <citation type="submission" date="2023-02" db="EMBL/GenBank/DDBJ databases">
        <authorList>
            <consortium name="DOE Joint Genome Institute"/>
            <person name="Mondo S.J."/>
            <person name="Chang Y."/>
            <person name="Wang Y."/>
            <person name="Ahrendt S."/>
            <person name="Andreopoulos W."/>
            <person name="Barry K."/>
            <person name="Beard J."/>
            <person name="Benny G.L."/>
            <person name="Blankenship S."/>
            <person name="Bonito G."/>
            <person name="Cuomo C."/>
            <person name="Desiro A."/>
            <person name="Gervers K.A."/>
            <person name="Hundley H."/>
            <person name="Kuo A."/>
            <person name="LaButti K."/>
            <person name="Lang B.F."/>
            <person name="Lipzen A."/>
            <person name="O'Donnell K."/>
            <person name="Pangilinan J."/>
            <person name="Reynolds N."/>
            <person name="Sandor L."/>
            <person name="Smith M.W."/>
            <person name="Tsang A."/>
            <person name="Grigoriev I.V."/>
            <person name="Stajich J.E."/>
            <person name="Spatafora J.W."/>
        </authorList>
    </citation>
    <scope>NUCLEOTIDE SEQUENCE</scope>
    <source>
        <strain evidence="2">RSA 2281</strain>
    </source>
</reference>
<name>A0AAD5K7D4_9FUNG</name>
<accession>A0AAD5K7D4</accession>
<evidence type="ECO:0000313" key="3">
    <source>
        <dbReference type="Proteomes" id="UP001209540"/>
    </source>
</evidence>
<evidence type="ECO:0000313" key="1">
    <source>
        <dbReference type="EMBL" id="KAI9259522.1"/>
    </source>
</evidence>
<dbReference type="EMBL" id="JAIXMP010000017">
    <property type="protein sequence ID" value="KAI9259523.1"/>
    <property type="molecule type" value="Genomic_DNA"/>
</dbReference>
<dbReference type="EMBL" id="JAIXMP010000017">
    <property type="protein sequence ID" value="KAI9259522.1"/>
    <property type="molecule type" value="Genomic_DNA"/>
</dbReference>
<sequence>MGSAIRADMAVDLLQDKEFTVNGPVNGVEYVQSIRLLRDYSKHYASLPWSFESKRFGVVGGFRCCHPLEHYRMQSRLNAKRTSLEDLISLLLRIMCHRTYSRQNQAIILEYLLKSIDVQCAIKNSKVASHTISTISTALRARSSTKQGIKTIVCIFEK</sequence>